<dbReference type="InterPro" id="IPR001320">
    <property type="entry name" value="Iontro_rcpt_C"/>
</dbReference>
<feature type="transmembrane region" description="Helical" evidence="9">
    <location>
        <begin position="431"/>
        <end position="453"/>
    </location>
</feature>
<evidence type="ECO:0000256" key="7">
    <source>
        <dbReference type="ARBA" id="ARBA00023170"/>
    </source>
</evidence>
<dbReference type="Gene3D" id="3.40.190.10">
    <property type="entry name" value="Periplasmic binding protein-like II"/>
    <property type="match status" value="1"/>
</dbReference>
<dbReference type="eggNOG" id="KOG1054">
    <property type="taxonomic scope" value="Eukaryota"/>
</dbReference>
<proteinExistence type="inferred from homology"/>
<keyword evidence="12" id="KW-1185">Reference proteome</keyword>
<keyword evidence="6 9" id="KW-0472">Membrane</keyword>
<evidence type="ECO:0000313" key="11">
    <source>
        <dbReference type="EMBL" id="EFX86105.1"/>
    </source>
</evidence>
<gene>
    <name evidence="11" type="ORF">DAPPUDRAFT_313110</name>
</gene>
<keyword evidence="3" id="KW-1003">Cell membrane</keyword>
<evidence type="ECO:0000256" key="4">
    <source>
        <dbReference type="ARBA" id="ARBA00022692"/>
    </source>
</evidence>
<evidence type="ECO:0000256" key="2">
    <source>
        <dbReference type="ARBA" id="ARBA00008685"/>
    </source>
</evidence>
<dbReference type="KEGG" id="dpx:DAPPUDRAFT_313110"/>
<feature type="transmembrane region" description="Helical" evidence="9">
    <location>
        <begin position="203"/>
        <end position="223"/>
    </location>
</feature>
<feature type="transmembrane region" description="Helical" evidence="9">
    <location>
        <begin position="235"/>
        <end position="255"/>
    </location>
</feature>
<accession>E9G2U9</accession>
<reference evidence="11 12" key="1">
    <citation type="journal article" date="2011" name="Science">
        <title>The ecoresponsive genome of Daphnia pulex.</title>
        <authorList>
            <person name="Colbourne J.K."/>
            <person name="Pfrender M.E."/>
            <person name="Gilbert D."/>
            <person name="Thomas W.K."/>
            <person name="Tucker A."/>
            <person name="Oakley T.H."/>
            <person name="Tokishita S."/>
            <person name="Aerts A."/>
            <person name="Arnold G.J."/>
            <person name="Basu M.K."/>
            <person name="Bauer D.J."/>
            <person name="Caceres C.E."/>
            <person name="Carmel L."/>
            <person name="Casola C."/>
            <person name="Choi J.H."/>
            <person name="Detter J.C."/>
            <person name="Dong Q."/>
            <person name="Dusheyko S."/>
            <person name="Eads B.D."/>
            <person name="Frohlich T."/>
            <person name="Geiler-Samerotte K.A."/>
            <person name="Gerlach D."/>
            <person name="Hatcher P."/>
            <person name="Jogdeo S."/>
            <person name="Krijgsveld J."/>
            <person name="Kriventseva E.V."/>
            <person name="Kultz D."/>
            <person name="Laforsch C."/>
            <person name="Lindquist E."/>
            <person name="Lopez J."/>
            <person name="Manak J.R."/>
            <person name="Muller J."/>
            <person name="Pangilinan J."/>
            <person name="Patwardhan R.P."/>
            <person name="Pitluck S."/>
            <person name="Pritham E.J."/>
            <person name="Rechtsteiner A."/>
            <person name="Rho M."/>
            <person name="Rogozin I.B."/>
            <person name="Sakarya O."/>
            <person name="Salamov A."/>
            <person name="Schaack S."/>
            <person name="Shapiro H."/>
            <person name="Shiga Y."/>
            <person name="Skalitzky C."/>
            <person name="Smith Z."/>
            <person name="Souvorov A."/>
            <person name="Sung W."/>
            <person name="Tang Z."/>
            <person name="Tsuchiya D."/>
            <person name="Tu H."/>
            <person name="Vos H."/>
            <person name="Wang M."/>
            <person name="Wolf Y.I."/>
            <person name="Yamagata H."/>
            <person name="Yamada T."/>
            <person name="Ye Y."/>
            <person name="Shaw J.R."/>
            <person name="Andrews J."/>
            <person name="Crease T.J."/>
            <person name="Tang H."/>
            <person name="Lucas S.M."/>
            <person name="Robertson H.M."/>
            <person name="Bork P."/>
            <person name="Koonin E.V."/>
            <person name="Zdobnov E.M."/>
            <person name="Grigoriev I.V."/>
            <person name="Lynch M."/>
            <person name="Boore J.L."/>
        </authorList>
    </citation>
    <scope>NUCLEOTIDE SEQUENCE [LARGE SCALE GENOMIC DNA]</scope>
</reference>
<feature type="transmembrane region" description="Helical" evidence="9">
    <location>
        <begin position="161"/>
        <end position="183"/>
    </location>
</feature>
<dbReference type="SUPFAM" id="SSF53850">
    <property type="entry name" value="Periplasmic binding protein-like II"/>
    <property type="match status" value="1"/>
</dbReference>
<evidence type="ECO:0000256" key="1">
    <source>
        <dbReference type="ARBA" id="ARBA00004651"/>
    </source>
</evidence>
<feature type="domain" description="Ionotropic glutamate receptor C-terminal" evidence="10">
    <location>
        <begin position="161"/>
        <end position="439"/>
    </location>
</feature>
<evidence type="ECO:0000313" key="12">
    <source>
        <dbReference type="Proteomes" id="UP000000305"/>
    </source>
</evidence>
<dbReference type="PANTHER" id="PTHR42643">
    <property type="entry name" value="IONOTROPIC RECEPTOR 20A-RELATED"/>
    <property type="match status" value="1"/>
</dbReference>
<dbReference type="HOGENOM" id="CLU_007257_4_0_1"/>
<dbReference type="AlphaFoldDB" id="E9G2U9"/>
<sequence>MFTLLRGKRGNQLQVAITMFMLFYPLSSNSIIRNGLSGAYFRVSAHHFPPYQLLIYGANGTFRYVGSTPNIIYWMAEKFNFTYDFFPVNNTEIAKLGTVLAGLNQIINKEVDISTLCFLPTLERTQYMEFSYPVAIESYKFMVPKPDEESRLWGPIRPFQYSVWGCILLSIVSVMAIFSYLSWCYSHWPHLPNSEFYGAKKNMFTIFGSYAMYIASVCTNQGLNINVRQTSFRVMAGMWLLAATVLVNCYSGTLMSSLTLTKFKPTVNSLEDLAASQDLTMTASANSVMANTVLNSTSATFKAIGDAMRRKPESIYPTPEKGVSNIFSLKYVFPTVESYIAYLINIDLKQSKKCRFHVTGRIPISEGAFTLGLQKGNTLNPLFSEKLQFLWETGLMINWLKNNLPYVDKCLANNKETARQKPIKLVDLTSAFFILGIGVSLALLSFLMEVFYFHF</sequence>
<dbReference type="FunFam" id="3.40.190.10:FF:000218">
    <property type="entry name" value="Uncharacterized protein"/>
    <property type="match status" value="1"/>
</dbReference>
<dbReference type="Proteomes" id="UP000000305">
    <property type="component" value="Unassembled WGS sequence"/>
</dbReference>
<dbReference type="OrthoDB" id="6347872at2759"/>
<dbReference type="OMA" id="WINIENN"/>
<comment type="subcellular location">
    <subcellularLocation>
        <location evidence="1">Cell membrane</location>
        <topology evidence="1">Multi-pass membrane protein</topology>
    </subcellularLocation>
</comment>
<name>E9G2U9_DAPPU</name>
<keyword evidence="5 9" id="KW-1133">Transmembrane helix</keyword>
<protein>
    <recommendedName>
        <fullName evidence="10">Ionotropic glutamate receptor C-terminal domain-containing protein</fullName>
    </recommendedName>
</protein>
<dbReference type="InParanoid" id="E9G2U9"/>
<dbReference type="Gene3D" id="1.10.287.70">
    <property type="match status" value="1"/>
</dbReference>
<evidence type="ECO:0000256" key="6">
    <source>
        <dbReference type="ARBA" id="ARBA00023136"/>
    </source>
</evidence>
<dbReference type="GO" id="GO:0005886">
    <property type="term" value="C:plasma membrane"/>
    <property type="evidence" value="ECO:0007669"/>
    <property type="project" value="UniProtKB-SubCell"/>
</dbReference>
<evidence type="ECO:0000256" key="9">
    <source>
        <dbReference type="SAM" id="Phobius"/>
    </source>
</evidence>
<evidence type="ECO:0000259" key="10">
    <source>
        <dbReference type="Pfam" id="PF00060"/>
    </source>
</evidence>
<keyword evidence="7" id="KW-0675">Receptor</keyword>
<keyword evidence="8" id="KW-0325">Glycoprotein</keyword>
<evidence type="ECO:0000256" key="3">
    <source>
        <dbReference type="ARBA" id="ARBA00022475"/>
    </source>
</evidence>
<dbReference type="FunCoup" id="E9G2U9">
    <property type="interactions" value="63"/>
</dbReference>
<feature type="transmembrane region" description="Helical" evidence="9">
    <location>
        <begin position="12"/>
        <end position="32"/>
    </location>
</feature>
<comment type="similarity">
    <text evidence="2">Belongs to the glutamate-gated ion channel (TC 1.A.10.1) family.</text>
</comment>
<dbReference type="FunFam" id="1.10.287.70:FF:000252">
    <property type="entry name" value="Uncharacterized protein"/>
    <property type="match status" value="1"/>
</dbReference>
<dbReference type="GO" id="GO:0050906">
    <property type="term" value="P:detection of stimulus involved in sensory perception"/>
    <property type="evidence" value="ECO:0007669"/>
    <property type="project" value="UniProtKB-ARBA"/>
</dbReference>
<evidence type="ECO:0000256" key="8">
    <source>
        <dbReference type="ARBA" id="ARBA00023180"/>
    </source>
</evidence>
<dbReference type="PANTHER" id="PTHR42643:SF24">
    <property type="entry name" value="IONOTROPIC RECEPTOR 60A"/>
    <property type="match status" value="1"/>
</dbReference>
<evidence type="ECO:0000256" key="5">
    <source>
        <dbReference type="ARBA" id="ARBA00022989"/>
    </source>
</evidence>
<organism evidence="11 12">
    <name type="scientific">Daphnia pulex</name>
    <name type="common">Water flea</name>
    <dbReference type="NCBI Taxonomy" id="6669"/>
    <lineage>
        <taxon>Eukaryota</taxon>
        <taxon>Metazoa</taxon>
        <taxon>Ecdysozoa</taxon>
        <taxon>Arthropoda</taxon>
        <taxon>Crustacea</taxon>
        <taxon>Branchiopoda</taxon>
        <taxon>Diplostraca</taxon>
        <taxon>Cladocera</taxon>
        <taxon>Anomopoda</taxon>
        <taxon>Daphniidae</taxon>
        <taxon>Daphnia</taxon>
    </lineage>
</organism>
<dbReference type="Pfam" id="PF00060">
    <property type="entry name" value="Lig_chan"/>
    <property type="match status" value="1"/>
</dbReference>
<dbReference type="InterPro" id="IPR052192">
    <property type="entry name" value="Insect_Ionotropic_Sensory_Rcpt"/>
</dbReference>
<dbReference type="GO" id="GO:0015276">
    <property type="term" value="F:ligand-gated monoatomic ion channel activity"/>
    <property type="evidence" value="ECO:0007669"/>
    <property type="project" value="InterPro"/>
</dbReference>
<dbReference type="EMBL" id="GL732530">
    <property type="protein sequence ID" value="EFX86105.1"/>
    <property type="molecule type" value="Genomic_DNA"/>
</dbReference>
<keyword evidence="4 9" id="KW-0812">Transmembrane</keyword>
<dbReference type="PhylomeDB" id="E9G2U9"/>